<keyword evidence="2" id="KW-0472">Membrane</keyword>
<evidence type="ECO:0000256" key="2">
    <source>
        <dbReference type="SAM" id="Phobius"/>
    </source>
</evidence>
<dbReference type="Pfam" id="PF08238">
    <property type="entry name" value="Sel1"/>
    <property type="match status" value="2"/>
</dbReference>
<evidence type="ECO:0000313" key="4">
    <source>
        <dbReference type="Proteomes" id="UP000234914"/>
    </source>
</evidence>
<evidence type="ECO:0000313" key="3">
    <source>
        <dbReference type="EMBL" id="PKZ69846.1"/>
    </source>
</evidence>
<feature type="region of interest" description="Disordered" evidence="1">
    <location>
        <begin position="76"/>
        <end position="126"/>
    </location>
</feature>
<name>A0A2I1RL66_FAUOS</name>
<reference evidence="3 4" key="1">
    <citation type="submission" date="2017-12" db="EMBL/GenBank/DDBJ databases">
        <title>Phylogenetic diversity of female urinary microbiome.</title>
        <authorList>
            <person name="Thomas-White K."/>
            <person name="Wolfe A.J."/>
        </authorList>
    </citation>
    <scope>NUCLEOTIDE SEQUENCE [LARGE SCALE GENOMIC DNA]</scope>
    <source>
        <strain evidence="3 4">UMB0416</strain>
    </source>
</reference>
<dbReference type="EMBL" id="PKJS01000001">
    <property type="protein sequence ID" value="PKZ69846.1"/>
    <property type="molecule type" value="Genomic_DNA"/>
</dbReference>
<gene>
    <name evidence="3" type="ORF">CYJ96_00365</name>
</gene>
<dbReference type="AlphaFoldDB" id="A0A2I1RL66"/>
<keyword evidence="2" id="KW-1133">Transmembrane helix</keyword>
<feature type="compositionally biased region" description="Polar residues" evidence="1">
    <location>
        <begin position="103"/>
        <end position="123"/>
    </location>
</feature>
<dbReference type="InterPro" id="IPR011990">
    <property type="entry name" value="TPR-like_helical_dom_sf"/>
</dbReference>
<dbReference type="RefSeq" id="WP_101963488.1">
    <property type="nucleotide sequence ID" value="NZ_PKJS01000001.1"/>
</dbReference>
<accession>A0A2I1RL66</accession>
<proteinExistence type="predicted"/>
<dbReference type="SUPFAM" id="SSF81901">
    <property type="entry name" value="HCP-like"/>
    <property type="match status" value="1"/>
</dbReference>
<dbReference type="SMART" id="SM00671">
    <property type="entry name" value="SEL1"/>
    <property type="match status" value="2"/>
</dbReference>
<organism evidence="3 4">
    <name type="scientific">Faucicola osloensis</name>
    <name type="common">Moraxella osloensis</name>
    <dbReference type="NCBI Taxonomy" id="34062"/>
    <lineage>
        <taxon>Bacteria</taxon>
        <taxon>Pseudomonadati</taxon>
        <taxon>Pseudomonadota</taxon>
        <taxon>Gammaproteobacteria</taxon>
        <taxon>Moraxellales</taxon>
        <taxon>Moraxellaceae</taxon>
        <taxon>Faucicola</taxon>
    </lineage>
</organism>
<feature type="compositionally biased region" description="Low complexity" evidence="1">
    <location>
        <begin position="93"/>
        <end position="102"/>
    </location>
</feature>
<sequence length="419" mass="46581">MIASRFSHPKFITDEDNPLIDRKYPNEMAADDGVALPQIYRFDFTEVPDFSQTVMQITPVIDAPNIMDKRNEHKALSENVTPATDKSERVAQPTASSAAPTSLNNPLTSQSLTSKIPSQTRSNRQVIAQARAQAKQIEQQKQQQEQQRQAQEIARYQAEVEAALLNPTLHEGLLNQRKSIAESQAVVNKHAIFAELAQDLQTIQWLDSDMAEKSRTMYEKAVALIQTAQSSGNLLESNLLESNLLESNVLENNLLENDVLEYNVPAENVGENTISADNLATAVQVIDEFAENGLADALLRQALWLFEGNHLLKISQNSQQALLLLQQAASQHDNRAQKLLSKLYYAGHGVEQDSDMGKYWLELAAAHGHPDAMRISQGIATLSLLKQTQREDTRYGKKMALATAALIIFMILIFVAVKV</sequence>
<evidence type="ECO:0008006" key="5">
    <source>
        <dbReference type="Google" id="ProtNLM"/>
    </source>
</evidence>
<evidence type="ECO:0000256" key="1">
    <source>
        <dbReference type="SAM" id="MobiDB-lite"/>
    </source>
</evidence>
<comment type="caution">
    <text evidence="3">The sequence shown here is derived from an EMBL/GenBank/DDBJ whole genome shotgun (WGS) entry which is preliminary data.</text>
</comment>
<dbReference type="Proteomes" id="UP000234914">
    <property type="component" value="Unassembled WGS sequence"/>
</dbReference>
<feature type="transmembrane region" description="Helical" evidence="2">
    <location>
        <begin position="399"/>
        <end position="417"/>
    </location>
</feature>
<dbReference type="InterPro" id="IPR006597">
    <property type="entry name" value="Sel1-like"/>
</dbReference>
<protein>
    <recommendedName>
        <fullName evidence="5">Sel1 repeat family protein</fullName>
    </recommendedName>
</protein>
<dbReference type="Gene3D" id="1.25.40.10">
    <property type="entry name" value="Tetratricopeptide repeat domain"/>
    <property type="match status" value="1"/>
</dbReference>
<keyword evidence="2" id="KW-0812">Transmembrane</keyword>